<dbReference type="InterPro" id="IPR000210">
    <property type="entry name" value="BTB/POZ_dom"/>
</dbReference>
<evidence type="ECO:0000313" key="4">
    <source>
        <dbReference type="Proteomes" id="UP000247702"/>
    </source>
</evidence>
<evidence type="ECO:0000259" key="2">
    <source>
        <dbReference type="PROSITE" id="PS50097"/>
    </source>
</evidence>
<sequence length="369" mass="42223">MKIMDEVKKNLRKRVRGNNEMPQEPSAKSNETNDGECEDYKTITNSSPKPYTRGDSLTVDLANMINNPLYSDLVIRCKDDEELHANKLFLAGRSEYFNDLLFQQQQTKESSHLPNKIIVPDVTSPIVKIVLEFLYTGKVSDKTLTIDIVSDIYNGASVFVLPKLKEIIIQFMKSYMKHRHNVGSSNQIAKILSEISNSASNDDDDQLIEEICKFLMSKSLYKIDYHNLSSKALEYLLSRTLNMKEGNFFTTEYDVLRYCILWAVDQIEVNDVLYFSLLLPSNGDLEGQKVNELDPIDPNNQLLQQHQHKIKTILNSILNFIDFRLIHASILAKLIEPLDIVKPSTITDAYRYQAQCADGLVQMKRGSQE</sequence>
<feature type="region of interest" description="Disordered" evidence="1">
    <location>
        <begin position="1"/>
        <end position="51"/>
    </location>
</feature>
<dbReference type="CDD" id="cd18186">
    <property type="entry name" value="BTB_POZ_ZBTB_KLHL-like"/>
    <property type="match status" value="1"/>
</dbReference>
<dbReference type="PANTHER" id="PTHR24413">
    <property type="entry name" value="SPECKLE-TYPE POZ PROTEIN"/>
    <property type="match status" value="1"/>
</dbReference>
<evidence type="ECO:0000256" key="1">
    <source>
        <dbReference type="SAM" id="MobiDB-lite"/>
    </source>
</evidence>
<name>A0A2Z6RZR8_9GLOM</name>
<organism evidence="3 4">
    <name type="scientific">Rhizophagus clarus</name>
    <dbReference type="NCBI Taxonomy" id="94130"/>
    <lineage>
        <taxon>Eukaryota</taxon>
        <taxon>Fungi</taxon>
        <taxon>Fungi incertae sedis</taxon>
        <taxon>Mucoromycota</taxon>
        <taxon>Glomeromycotina</taxon>
        <taxon>Glomeromycetes</taxon>
        <taxon>Glomerales</taxon>
        <taxon>Glomeraceae</taxon>
        <taxon>Rhizophagus</taxon>
    </lineage>
</organism>
<comment type="caution">
    <text evidence="3">The sequence shown here is derived from an EMBL/GenBank/DDBJ whole genome shotgun (WGS) entry which is preliminary data.</text>
</comment>
<gene>
    <name evidence="3" type="ORF">RclHR1_07690015</name>
</gene>
<dbReference type="Pfam" id="PF00651">
    <property type="entry name" value="BTB"/>
    <property type="match status" value="1"/>
</dbReference>
<evidence type="ECO:0000313" key="3">
    <source>
        <dbReference type="EMBL" id="GBC07781.1"/>
    </source>
</evidence>
<keyword evidence="4" id="KW-1185">Reference proteome</keyword>
<dbReference type="EMBL" id="BEXD01004169">
    <property type="protein sequence ID" value="GBC07781.1"/>
    <property type="molecule type" value="Genomic_DNA"/>
</dbReference>
<dbReference type="SUPFAM" id="SSF54695">
    <property type="entry name" value="POZ domain"/>
    <property type="match status" value="1"/>
</dbReference>
<dbReference type="AlphaFoldDB" id="A0A2Z6RZR8"/>
<feature type="domain" description="BTB" evidence="2">
    <location>
        <begin position="71"/>
        <end position="143"/>
    </location>
</feature>
<protein>
    <recommendedName>
        <fullName evidence="2">BTB domain-containing protein</fullName>
    </recommendedName>
</protein>
<dbReference type="InterPro" id="IPR011333">
    <property type="entry name" value="SKP1/BTB/POZ_sf"/>
</dbReference>
<accession>A0A2Z6RZR8</accession>
<dbReference type="Proteomes" id="UP000247702">
    <property type="component" value="Unassembled WGS sequence"/>
</dbReference>
<reference evidence="3 4" key="1">
    <citation type="submission" date="2017-11" db="EMBL/GenBank/DDBJ databases">
        <title>The genome of Rhizophagus clarus HR1 reveals common genetic basis of auxotrophy among arbuscular mycorrhizal fungi.</title>
        <authorList>
            <person name="Kobayashi Y."/>
        </authorList>
    </citation>
    <scope>NUCLEOTIDE SEQUENCE [LARGE SCALE GENOMIC DNA]</scope>
    <source>
        <strain evidence="3 4">HR1</strain>
    </source>
</reference>
<dbReference type="PROSITE" id="PS50097">
    <property type="entry name" value="BTB"/>
    <property type="match status" value="1"/>
</dbReference>
<dbReference type="SMART" id="SM00225">
    <property type="entry name" value="BTB"/>
    <property type="match status" value="1"/>
</dbReference>
<proteinExistence type="predicted"/>
<dbReference type="Gene3D" id="3.30.710.10">
    <property type="entry name" value="Potassium Channel Kv1.1, Chain A"/>
    <property type="match status" value="1"/>
</dbReference>